<dbReference type="AlphaFoldDB" id="L9VPC6"/>
<evidence type="ECO:0000313" key="3">
    <source>
        <dbReference type="Proteomes" id="UP000011599"/>
    </source>
</evidence>
<dbReference type="Proteomes" id="UP000011599">
    <property type="component" value="Unassembled WGS sequence"/>
</dbReference>
<sequence length="143" mass="16155">MSKGEKAIWIWAPIIAKKCPKCGNSSSYHERSDCEYDETEPDEWNKGLVGFRPAPVFDISQTKGESLPELETVLSLPPLRELEQRVDRHSLGVGSSAGRRLCGCARGGHLRRRPRLRRRDPRGGAPPSRVRVPRVRRRGLCSR</sequence>
<organism evidence="2 3">
    <name type="scientific">Natronorubrum tibetense GA33</name>
    <dbReference type="NCBI Taxonomy" id="1114856"/>
    <lineage>
        <taxon>Archaea</taxon>
        <taxon>Methanobacteriati</taxon>
        <taxon>Methanobacteriota</taxon>
        <taxon>Stenosarchaea group</taxon>
        <taxon>Halobacteria</taxon>
        <taxon>Halobacteriales</taxon>
        <taxon>Natrialbaceae</taxon>
        <taxon>Natronorubrum</taxon>
    </lineage>
</organism>
<feature type="region of interest" description="Disordered" evidence="1">
    <location>
        <begin position="112"/>
        <end position="143"/>
    </location>
</feature>
<keyword evidence="3" id="KW-1185">Reference proteome</keyword>
<dbReference type="eggNOG" id="arCOG07546">
    <property type="taxonomic scope" value="Archaea"/>
</dbReference>
<evidence type="ECO:0000256" key="1">
    <source>
        <dbReference type="SAM" id="MobiDB-lite"/>
    </source>
</evidence>
<accession>L9VPC6</accession>
<feature type="compositionally biased region" description="Basic residues" evidence="1">
    <location>
        <begin position="131"/>
        <end position="143"/>
    </location>
</feature>
<evidence type="ECO:0000313" key="2">
    <source>
        <dbReference type="EMBL" id="ELY38847.1"/>
    </source>
</evidence>
<reference evidence="2 3" key="1">
    <citation type="journal article" date="2014" name="PLoS Genet.">
        <title>Phylogenetically driven sequencing of extremely halophilic archaea reveals strategies for static and dynamic osmo-response.</title>
        <authorList>
            <person name="Becker E.A."/>
            <person name="Seitzer P.M."/>
            <person name="Tritt A."/>
            <person name="Larsen D."/>
            <person name="Krusor M."/>
            <person name="Yao A.I."/>
            <person name="Wu D."/>
            <person name="Madern D."/>
            <person name="Eisen J.A."/>
            <person name="Darling A.E."/>
            <person name="Facciotti M.T."/>
        </authorList>
    </citation>
    <scope>NUCLEOTIDE SEQUENCE [LARGE SCALE GENOMIC DNA]</scope>
    <source>
        <strain evidence="2 3">GA33</strain>
    </source>
</reference>
<proteinExistence type="predicted"/>
<gene>
    <name evidence="2" type="ORF">C496_15687</name>
</gene>
<name>L9VPC6_9EURY</name>
<protein>
    <submittedName>
        <fullName evidence="2">LtrC-like protein</fullName>
    </submittedName>
</protein>
<comment type="caution">
    <text evidence="2">The sequence shown here is derived from an EMBL/GenBank/DDBJ whole genome shotgun (WGS) entry which is preliminary data.</text>
</comment>
<dbReference type="EMBL" id="AOHW01000040">
    <property type="protein sequence ID" value="ELY38847.1"/>
    <property type="molecule type" value="Genomic_DNA"/>
</dbReference>